<dbReference type="Pfam" id="PF02021">
    <property type="entry name" value="UPF0102"/>
    <property type="match status" value="1"/>
</dbReference>
<dbReference type="GO" id="GO:0004519">
    <property type="term" value="F:endonuclease activity"/>
    <property type="evidence" value="ECO:0007669"/>
    <property type="project" value="UniProtKB-KW"/>
</dbReference>
<comment type="similarity">
    <text evidence="1">Belongs to the UPF0102 family.</text>
</comment>
<reference evidence="3" key="1">
    <citation type="submission" date="2017-09" db="EMBL/GenBank/DDBJ databases">
        <title>Depth-based differentiation of microbial function through sediment-hosted aquifers and enrichment of novel symbionts in the deep terrestrial subsurface.</title>
        <authorList>
            <person name="Probst A.J."/>
            <person name="Ladd B."/>
            <person name="Jarett J.K."/>
            <person name="Geller-Mcgrath D.E."/>
            <person name="Sieber C.M.K."/>
            <person name="Emerson J.B."/>
            <person name="Anantharaman K."/>
            <person name="Thomas B.C."/>
            <person name="Malmstrom R."/>
            <person name="Stieglmeier M."/>
            <person name="Klingl A."/>
            <person name="Woyke T."/>
            <person name="Ryan C.M."/>
            <person name="Banfield J.F."/>
        </authorList>
    </citation>
    <scope>NUCLEOTIDE SEQUENCE [LARGE SCALE GENOMIC DNA]</scope>
</reference>
<protein>
    <submittedName>
        <fullName evidence="2">Endonuclease</fullName>
    </submittedName>
</protein>
<evidence type="ECO:0000313" key="2">
    <source>
        <dbReference type="EMBL" id="PIR95261.1"/>
    </source>
</evidence>
<gene>
    <name evidence="2" type="ORF">COT93_03345</name>
</gene>
<organism evidence="2 3">
    <name type="scientific">Candidatus Falkowbacteria bacterium CG10_big_fil_rev_8_21_14_0_10_37_18</name>
    <dbReference type="NCBI Taxonomy" id="1974562"/>
    <lineage>
        <taxon>Bacteria</taxon>
        <taxon>Candidatus Falkowiibacteriota</taxon>
    </lineage>
</organism>
<dbReference type="PANTHER" id="PTHR34039">
    <property type="entry name" value="UPF0102 PROTEIN YRAN"/>
    <property type="match status" value="1"/>
</dbReference>
<accession>A0A2H0V870</accession>
<dbReference type="GO" id="GO:0003676">
    <property type="term" value="F:nucleic acid binding"/>
    <property type="evidence" value="ECO:0007669"/>
    <property type="project" value="InterPro"/>
</dbReference>
<keyword evidence="2" id="KW-0540">Nuclease</keyword>
<proteinExistence type="inferred from homology"/>
<dbReference type="EMBL" id="PFAL01000031">
    <property type="protein sequence ID" value="PIR95261.1"/>
    <property type="molecule type" value="Genomic_DNA"/>
</dbReference>
<dbReference type="Gene3D" id="3.40.1350.10">
    <property type="match status" value="1"/>
</dbReference>
<keyword evidence="2" id="KW-0378">Hydrolase</keyword>
<evidence type="ECO:0000256" key="1">
    <source>
        <dbReference type="ARBA" id="ARBA00006738"/>
    </source>
</evidence>
<dbReference type="InterPro" id="IPR003509">
    <property type="entry name" value="UPF0102_YraN-like"/>
</dbReference>
<dbReference type="AlphaFoldDB" id="A0A2H0V870"/>
<dbReference type="InterPro" id="IPR011856">
    <property type="entry name" value="tRNA_endonuc-like_dom_sf"/>
</dbReference>
<dbReference type="PANTHER" id="PTHR34039:SF1">
    <property type="entry name" value="UPF0102 PROTEIN YRAN"/>
    <property type="match status" value="1"/>
</dbReference>
<name>A0A2H0V870_9BACT</name>
<dbReference type="InterPro" id="IPR011335">
    <property type="entry name" value="Restrct_endonuc-II-like"/>
</dbReference>
<dbReference type="SUPFAM" id="SSF52980">
    <property type="entry name" value="Restriction endonuclease-like"/>
    <property type="match status" value="1"/>
</dbReference>
<comment type="caution">
    <text evidence="2">The sequence shown here is derived from an EMBL/GenBank/DDBJ whole genome shotgun (WGS) entry which is preliminary data.</text>
</comment>
<dbReference type="Proteomes" id="UP000229972">
    <property type="component" value="Unassembled WGS sequence"/>
</dbReference>
<sequence length="119" mass="13894">MTERQNLGQRGEMLAKKYLQKNNYKIIATNYRIKRQEIDIIAKYKAKIIFVEVKTRVISVASQEENPLTARQTNNLKLAALSYCHENKISLETVQLDLIIILADTKKNLAELKHYRDIF</sequence>
<keyword evidence="2" id="KW-0255">Endonuclease</keyword>
<evidence type="ECO:0000313" key="3">
    <source>
        <dbReference type="Proteomes" id="UP000229972"/>
    </source>
</evidence>